<dbReference type="PANTHER" id="PTHR34220:SF7">
    <property type="entry name" value="SENSOR HISTIDINE KINASE YPDA"/>
    <property type="match status" value="1"/>
</dbReference>
<dbReference type="InterPro" id="IPR050640">
    <property type="entry name" value="Bact_2-comp_sensor_kinase"/>
</dbReference>
<feature type="transmembrane region" description="Helical" evidence="1">
    <location>
        <begin position="60"/>
        <end position="80"/>
    </location>
</feature>
<dbReference type="Gene3D" id="3.30.565.10">
    <property type="entry name" value="Histidine kinase-like ATPase, C-terminal domain"/>
    <property type="match status" value="1"/>
</dbReference>
<dbReference type="AlphaFoldDB" id="A0A5R9K6N0"/>
<keyword evidence="1" id="KW-1133">Transmembrane helix</keyword>
<dbReference type="GO" id="GO:0000155">
    <property type="term" value="F:phosphorelay sensor kinase activity"/>
    <property type="evidence" value="ECO:0007669"/>
    <property type="project" value="InterPro"/>
</dbReference>
<comment type="caution">
    <text evidence="3">The sequence shown here is derived from an EMBL/GenBank/DDBJ whole genome shotgun (WGS) entry which is preliminary data.</text>
</comment>
<dbReference type="SUPFAM" id="SSF55874">
    <property type="entry name" value="ATPase domain of HSP90 chaperone/DNA topoisomerase II/histidine kinase"/>
    <property type="match status" value="1"/>
</dbReference>
<dbReference type="Pfam" id="PF06580">
    <property type="entry name" value="His_kinase"/>
    <property type="match status" value="1"/>
</dbReference>
<dbReference type="InterPro" id="IPR010559">
    <property type="entry name" value="Sig_transdc_His_kin_internal"/>
</dbReference>
<evidence type="ECO:0000259" key="2">
    <source>
        <dbReference type="Pfam" id="PF06580"/>
    </source>
</evidence>
<keyword evidence="4" id="KW-1185">Reference proteome</keyword>
<evidence type="ECO:0000313" key="4">
    <source>
        <dbReference type="Proteomes" id="UP000309788"/>
    </source>
</evidence>
<feature type="transmembrane region" description="Helical" evidence="1">
    <location>
        <begin position="87"/>
        <end position="112"/>
    </location>
</feature>
<dbReference type="GO" id="GO:0016020">
    <property type="term" value="C:membrane"/>
    <property type="evidence" value="ECO:0007669"/>
    <property type="project" value="InterPro"/>
</dbReference>
<keyword evidence="1" id="KW-0812">Transmembrane</keyword>
<protein>
    <recommendedName>
        <fullName evidence="2">Signal transduction histidine kinase internal region domain-containing protein</fullName>
    </recommendedName>
</protein>
<dbReference type="EMBL" id="VCEI01000030">
    <property type="protein sequence ID" value="TLU89432.1"/>
    <property type="molecule type" value="Genomic_DNA"/>
</dbReference>
<dbReference type="InterPro" id="IPR036890">
    <property type="entry name" value="HATPase_C_sf"/>
</dbReference>
<feature type="transmembrane region" description="Helical" evidence="1">
    <location>
        <begin position="21"/>
        <end position="40"/>
    </location>
</feature>
<sequence length="379" mass="43971">MDSIKMKDPLVERLLFPPTQGLRAFYHICFWVLFILLHYAYALPTLAQKAADPSVTLAGFAYFAKTIPEYYICIGIYNVLRKYIHGFFLFFILLLSVILLNHLVSILLFLWVDYAFGLEKMPERFRMFAQMYLSPFNFQDINSWLVFTVDLSEAQFFILPVALKIVKYAAEENIIRQKVQNAALSMELKVLKSQINPHFVFNVLNAAYAKILPISEDAAEYLEKASEILRFSLYETTDEFIQLDKEISYLNRYVELETIRSQKRCKASIQQHGEICEQHSIPTLLLITLVENAFKHGVHATRHNSYVDIRIYILPDSLEFIIVNSKPQQPVMRSKKNDRSGGIGLVNLAKRMEIYYPGNHKFEKIDADGEFRVTLKLPL</sequence>
<gene>
    <name evidence="3" type="ORF">FEM55_22080</name>
</gene>
<dbReference type="PANTHER" id="PTHR34220">
    <property type="entry name" value="SENSOR HISTIDINE KINASE YPDA"/>
    <property type="match status" value="1"/>
</dbReference>
<keyword evidence="1" id="KW-0472">Membrane</keyword>
<feature type="domain" description="Signal transduction histidine kinase internal region" evidence="2">
    <location>
        <begin position="186"/>
        <end position="264"/>
    </location>
</feature>
<name>A0A5R9K6N0_9BACT</name>
<evidence type="ECO:0000313" key="3">
    <source>
        <dbReference type="EMBL" id="TLU89432.1"/>
    </source>
</evidence>
<dbReference type="OrthoDB" id="923300at2"/>
<organism evidence="3 4">
    <name type="scientific">Dyadobacter sediminis</name>
    <dbReference type="NCBI Taxonomy" id="1493691"/>
    <lineage>
        <taxon>Bacteria</taxon>
        <taxon>Pseudomonadati</taxon>
        <taxon>Bacteroidota</taxon>
        <taxon>Cytophagia</taxon>
        <taxon>Cytophagales</taxon>
        <taxon>Spirosomataceae</taxon>
        <taxon>Dyadobacter</taxon>
    </lineage>
</organism>
<proteinExistence type="predicted"/>
<dbReference type="Proteomes" id="UP000309788">
    <property type="component" value="Unassembled WGS sequence"/>
</dbReference>
<evidence type="ECO:0000256" key="1">
    <source>
        <dbReference type="SAM" id="Phobius"/>
    </source>
</evidence>
<reference evidence="3 4" key="1">
    <citation type="submission" date="2019-05" db="EMBL/GenBank/DDBJ databases">
        <authorList>
            <person name="Qu J.-H."/>
        </authorList>
    </citation>
    <scope>NUCLEOTIDE SEQUENCE [LARGE SCALE GENOMIC DNA]</scope>
    <source>
        <strain evidence="3 4">Z12</strain>
    </source>
</reference>
<accession>A0A5R9K6N0</accession>